<dbReference type="InterPro" id="IPR000836">
    <property type="entry name" value="PRTase_dom"/>
</dbReference>
<dbReference type="EMBL" id="SCFR01000021">
    <property type="protein sequence ID" value="TFF65289.1"/>
    <property type="molecule type" value="Genomic_DNA"/>
</dbReference>
<comment type="pathway">
    <text evidence="5">Purine metabolism; XMP biosynthesis via salvage pathway; XMP from xanthine: step 1/1.</text>
</comment>
<evidence type="ECO:0000313" key="8">
    <source>
        <dbReference type="Proteomes" id="UP000297454"/>
    </source>
</evidence>
<name>A0A4V3IYA8_9FIRM</name>
<keyword evidence="2 5" id="KW-0328">Glycosyltransferase</keyword>
<dbReference type="GO" id="GO:0006166">
    <property type="term" value="P:purine ribonucleoside salvage"/>
    <property type="evidence" value="ECO:0007669"/>
    <property type="project" value="UniProtKB-KW"/>
</dbReference>
<proteinExistence type="inferred from homology"/>
<evidence type="ECO:0000256" key="1">
    <source>
        <dbReference type="ARBA" id="ARBA00022490"/>
    </source>
</evidence>
<accession>A0A4V3IYA8</accession>
<evidence type="ECO:0000256" key="6">
    <source>
        <dbReference type="NCBIfam" id="TIGR01744"/>
    </source>
</evidence>
<reference evidence="7 8" key="1">
    <citation type="submission" date="2019-01" db="EMBL/GenBank/DDBJ databases">
        <title>Draft Genome Sequences of Helcococcus ovis Strains Isolated from the Uterus and Vagina of Dairy Cows with Metritis.</title>
        <authorList>
            <person name="Cunha F."/>
            <person name="Jeon S.J."/>
            <person name="Kutzer P."/>
            <person name="Galvao K.N."/>
        </authorList>
    </citation>
    <scope>NUCLEOTIDE SEQUENCE [LARGE SCALE GENOMIC DNA]</scope>
    <source>
        <strain evidence="7 8">KG-37</strain>
    </source>
</reference>
<dbReference type="HAMAP" id="MF_01184">
    <property type="entry name" value="XPRTase"/>
    <property type="match status" value="1"/>
</dbReference>
<dbReference type="UniPathway" id="UPA00602">
    <property type="reaction ID" value="UER00658"/>
</dbReference>
<dbReference type="EC" id="2.4.2.22" evidence="5 6"/>
<gene>
    <name evidence="5" type="primary">xpt</name>
    <name evidence="7" type="ORF">EQF91_06025</name>
</gene>
<dbReference type="NCBIfam" id="TIGR01744">
    <property type="entry name" value="XPRTase"/>
    <property type="match status" value="1"/>
</dbReference>
<dbReference type="Proteomes" id="UP000297454">
    <property type="component" value="Unassembled WGS sequence"/>
</dbReference>
<dbReference type="GO" id="GO:0046110">
    <property type="term" value="P:xanthine metabolic process"/>
    <property type="evidence" value="ECO:0007669"/>
    <property type="project" value="UniProtKB-UniRule"/>
</dbReference>
<dbReference type="PANTHER" id="PTHR43864:SF1">
    <property type="entry name" value="XANTHINE PHOSPHORIBOSYLTRANSFERASE"/>
    <property type="match status" value="1"/>
</dbReference>
<keyword evidence="4 5" id="KW-0660">Purine salvage</keyword>
<dbReference type="PANTHER" id="PTHR43864">
    <property type="entry name" value="HYPOXANTHINE/GUANINE PHOSPHORIBOSYLTRANSFERASE"/>
    <property type="match status" value="1"/>
</dbReference>
<feature type="binding site" evidence="5">
    <location>
        <position position="156"/>
    </location>
    <ligand>
        <name>xanthine</name>
        <dbReference type="ChEBI" id="CHEBI:17712"/>
    </ligand>
</feature>
<evidence type="ECO:0000256" key="4">
    <source>
        <dbReference type="ARBA" id="ARBA00022726"/>
    </source>
</evidence>
<keyword evidence="1 5" id="KW-0963">Cytoplasm</keyword>
<feature type="binding site" evidence="5">
    <location>
        <begin position="128"/>
        <end position="132"/>
    </location>
    <ligand>
        <name>5-phospho-alpha-D-ribose 1-diphosphate</name>
        <dbReference type="ChEBI" id="CHEBI:58017"/>
    </ligand>
</feature>
<keyword evidence="3 5" id="KW-0808">Transferase</keyword>
<feature type="binding site" evidence="5">
    <location>
        <position position="27"/>
    </location>
    <ligand>
        <name>xanthine</name>
        <dbReference type="ChEBI" id="CHEBI:17712"/>
    </ligand>
</feature>
<organism evidence="7 8">
    <name type="scientific">Helcococcus ovis</name>
    <dbReference type="NCBI Taxonomy" id="72026"/>
    <lineage>
        <taxon>Bacteria</taxon>
        <taxon>Bacillati</taxon>
        <taxon>Bacillota</taxon>
        <taxon>Tissierellia</taxon>
        <taxon>Tissierellales</taxon>
        <taxon>Peptoniphilaceae</taxon>
        <taxon>Helcococcus</taxon>
    </lineage>
</organism>
<dbReference type="GO" id="GO:0032265">
    <property type="term" value="P:XMP salvage"/>
    <property type="evidence" value="ECO:0007669"/>
    <property type="project" value="UniProtKB-UniRule"/>
</dbReference>
<sequence length="190" mass="21657">MKLLEEMIEKHGRVLSGNILKVDSFLNHQVDPNLFMKMGEDFYEKFKDKKITKVLTLEVSGIGIALTTAFFFKVPMVFAKKIASKTLVDDAWKSTVYSFTKDREYEIRVEKKYLTQDDNVLIIDDFLANGKALGGLIDLCNQSGAKIEGIGIAIEKAFQEGGRLYREKGYEVYSQAMIKEFKDGNVVFER</sequence>
<comment type="similarity">
    <text evidence="5">Belongs to the purine/pyrimidine phosphoribosyltransferase family. Xpt subfamily.</text>
</comment>
<comment type="caution">
    <text evidence="7">The sequence shown here is derived from an EMBL/GenBank/DDBJ whole genome shotgun (WGS) entry which is preliminary data.</text>
</comment>
<dbReference type="RefSeq" id="WP_134744187.1">
    <property type="nucleotide sequence ID" value="NZ_JBFNGE010000011.1"/>
</dbReference>
<dbReference type="GO" id="GO:0005737">
    <property type="term" value="C:cytoplasm"/>
    <property type="evidence" value="ECO:0007669"/>
    <property type="project" value="UniProtKB-SubCell"/>
</dbReference>
<comment type="subunit">
    <text evidence="5">Homodimer.</text>
</comment>
<dbReference type="Gene3D" id="3.40.50.2020">
    <property type="match status" value="1"/>
</dbReference>
<keyword evidence="8" id="KW-1185">Reference proteome</keyword>
<feature type="binding site" evidence="5">
    <location>
        <position position="20"/>
    </location>
    <ligand>
        <name>xanthine</name>
        <dbReference type="ChEBI" id="CHEBI:17712"/>
    </ligand>
</feature>
<evidence type="ECO:0000256" key="5">
    <source>
        <dbReference type="HAMAP-Rule" id="MF_01184"/>
    </source>
</evidence>
<comment type="catalytic activity">
    <reaction evidence="5">
        <text>XMP + diphosphate = xanthine + 5-phospho-alpha-D-ribose 1-diphosphate</text>
        <dbReference type="Rhea" id="RHEA:10800"/>
        <dbReference type="ChEBI" id="CHEBI:17712"/>
        <dbReference type="ChEBI" id="CHEBI:33019"/>
        <dbReference type="ChEBI" id="CHEBI:57464"/>
        <dbReference type="ChEBI" id="CHEBI:58017"/>
        <dbReference type="EC" id="2.4.2.22"/>
    </reaction>
</comment>
<dbReference type="InterPro" id="IPR010079">
    <property type="entry name" value="Xanthine_PRibTrfase"/>
</dbReference>
<dbReference type="GO" id="GO:0000310">
    <property type="term" value="F:xanthine phosphoribosyltransferase activity"/>
    <property type="evidence" value="ECO:0007669"/>
    <property type="project" value="UniProtKB-UniRule"/>
</dbReference>
<dbReference type="InterPro" id="IPR050118">
    <property type="entry name" value="Pur/Pyrimidine_PRTase"/>
</dbReference>
<dbReference type="CDD" id="cd06223">
    <property type="entry name" value="PRTases_typeI"/>
    <property type="match status" value="1"/>
</dbReference>
<dbReference type="AlphaFoldDB" id="A0A4V3IYA8"/>
<evidence type="ECO:0000313" key="7">
    <source>
        <dbReference type="EMBL" id="TFF65289.1"/>
    </source>
</evidence>
<comment type="subcellular location">
    <subcellularLocation>
        <location evidence="5">Cytoplasm</location>
    </subcellularLocation>
</comment>
<dbReference type="InterPro" id="IPR029057">
    <property type="entry name" value="PRTase-like"/>
</dbReference>
<dbReference type="SUPFAM" id="SSF53271">
    <property type="entry name" value="PRTase-like"/>
    <property type="match status" value="1"/>
</dbReference>
<evidence type="ECO:0000256" key="2">
    <source>
        <dbReference type="ARBA" id="ARBA00022676"/>
    </source>
</evidence>
<dbReference type="NCBIfam" id="NF006671">
    <property type="entry name" value="PRK09219.1"/>
    <property type="match status" value="1"/>
</dbReference>
<comment type="function">
    <text evidence="5">Converts the preformed base xanthine, a product of nucleic acid breakdown, to xanthosine 5'-monophosphate (XMP), so it can be reused for RNA or DNA synthesis.</text>
</comment>
<protein>
    <recommendedName>
        <fullName evidence="5 6">Xanthine phosphoribosyltransferase</fullName>
        <shortName evidence="5">XPRTase</shortName>
        <ecNumber evidence="5 6">2.4.2.22</ecNumber>
    </recommendedName>
</protein>
<evidence type="ECO:0000256" key="3">
    <source>
        <dbReference type="ARBA" id="ARBA00022679"/>
    </source>
</evidence>